<dbReference type="PANTHER" id="PTHR43333">
    <property type="entry name" value="2-HACID_DH_C DOMAIN-CONTAINING PROTEIN"/>
    <property type="match status" value="1"/>
</dbReference>
<dbReference type="SUPFAM" id="SSF51735">
    <property type="entry name" value="NAD(P)-binding Rossmann-fold domains"/>
    <property type="match status" value="1"/>
</dbReference>
<dbReference type="PROSITE" id="PS00671">
    <property type="entry name" value="D_2_HYDROXYACID_DH_3"/>
    <property type="match status" value="1"/>
</dbReference>
<dbReference type="InterPro" id="IPR006140">
    <property type="entry name" value="D-isomer_DH_NAD-bd"/>
</dbReference>
<dbReference type="Proteomes" id="UP001212498">
    <property type="component" value="Unassembled WGS sequence"/>
</dbReference>
<dbReference type="SUPFAM" id="SSF52283">
    <property type="entry name" value="Formate/glycerate dehydrogenase catalytic domain-like"/>
    <property type="match status" value="1"/>
</dbReference>
<evidence type="ECO:0000313" key="4">
    <source>
        <dbReference type="EMBL" id="MDA0645448.1"/>
    </source>
</evidence>
<dbReference type="EMBL" id="JAPNUD010000139">
    <property type="protein sequence ID" value="MDA0645448.1"/>
    <property type="molecule type" value="Genomic_DNA"/>
</dbReference>
<dbReference type="InterPro" id="IPR029753">
    <property type="entry name" value="D-isomer_DH_CS"/>
</dbReference>
<reference evidence="4 5" key="1">
    <citation type="submission" date="2022-11" db="EMBL/GenBank/DDBJ databases">
        <title>Nonomuraea corallina sp. nov., a new species of the genus Nonomuraea isolated from sea side sediment in Thai sea.</title>
        <authorList>
            <person name="Ngamcharungchit C."/>
            <person name="Matsumoto A."/>
            <person name="Suriyachadkun C."/>
            <person name="Panbangred W."/>
            <person name="Inahashi Y."/>
            <person name="Intra B."/>
        </authorList>
    </citation>
    <scope>NUCLEOTIDE SEQUENCE [LARGE SCALE GENOMIC DNA]</scope>
    <source>
        <strain evidence="4 5">DSM 43553</strain>
    </source>
</reference>
<proteinExistence type="predicted"/>
<keyword evidence="5" id="KW-1185">Reference proteome</keyword>
<protein>
    <submittedName>
        <fullName evidence="4">2-hydroxyacid dehydrogenase</fullName>
    </submittedName>
</protein>
<dbReference type="Gene3D" id="3.40.50.720">
    <property type="entry name" value="NAD(P)-binding Rossmann-like Domain"/>
    <property type="match status" value="2"/>
</dbReference>
<comment type="caution">
    <text evidence="4">The sequence shown here is derived from an EMBL/GenBank/DDBJ whole genome shotgun (WGS) entry which is preliminary data.</text>
</comment>
<feature type="domain" description="D-isomer specific 2-hydroxyacid dehydrogenase NAD-binding" evidence="3">
    <location>
        <begin position="119"/>
        <end position="285"/>
    </location>
</feature>
<dbReference type="RefSeq" id="WP_271279078.1">
    <property type="nucleotide sequence ID" value="NZ_BAABFD010000003.1"/>
</dbReference>
<evidence type="ECO:0000256" key="2">
    <source>
        <dbReference type="ARBA" id="ARBA00023027"/>
    </source>
</evidence>
<gene>
    <name evidence="4" type="ORF">OUY24_32895</name>
</gene>
<organism evidence="4 5">
    <name type="scientific">Nonomuraea ferruginea</name>
    <dbReference type="NCBI Taxonomy" id="46174"/>
    <lineage>
        <taxon>Bacteria</taxon>
        <taxon>Bacillati</taxon>
        <taxon>Actinomycetota</taxon>
        <taxon>Actinomycetes</taxon>
        <taxon>Streptosporangiales</taxon>
        <taxon>Streptosporangiaceae</taxon>
        <taxon>Nonomuraea</taxon>
    </lineage>
</organism>
<dbReference type="PANTHER" id="PTHR43333:SF1">
    <property type="entry name" value="D-ISOMER SPECIFIC 2-HYDROXYACID DEHYDROGENASE NAD-BINDING DOMAIN-CONTAINING PROTEIN"/>
    <property type="match status" value="1"/>
</dbReference>
<dbReference type="InterPro" id="IPR036291">
    <property type="entry name" value="NAD(P)-bd_dom_sf"/>
</dbReference>
<name>A0ABT4T7F4_9ACTN</name>
<sequence length="317" mass="33582">MPTQEPITPAQSEASDQPLIALVPEPRGLDALAAVDGVTALLYDVRDEPPEGAEAAEVMVIPSRPVDRVLALVDRLPALRLVQTLSAGTDNWTGRLPAHVTLSNARGAHGPAVAEWAAATLLAVARDLPAFAADQAAARWNPHVAETLWDKRVLILGAGDLGVQLRARLEPFGPHITMMARHPRPGVVTMADLPALLPAQDVVALMLPLTPGTHHLADKDFLAAMKDGAILLNAARGPVVDTQALLAETRTGRLRAILDVTDPEPLPPDHPLWHTPGVLITPHVAGDVPQADARAWQVAAAQIAQYARGERPANTVS</sequence>
<dbReference type="CDD" id="cd12166">
    <property type="entry name" value="2-Hacid_dh_7"/>
    <property type="match status" value="1"/>
</dbReference>
<keyword evidence="2" id="KW-0520">NAD</keyword>
<evidence type="ECO:0000256" key="1">
    <source>
        <dbReference type="ARBA" id="ARBA00023002"/>
    </source>
</evidence>
<keyword evidence="1" id="KW-0560">Oxidoreductase</keyword>
<evidence type="ECO:0000259" key="3">
    <source>
        <dbReference type="Pfam" id="PF02826"/>
    </source>
</evidence>
<evidence type="ECO:0000313" key="5">
    <source>
        <dbReference type="Proteomes" id="UP001212498"/>
    </source>
</evidence>
<dbReference type="Pfam" id="PF02826">
    <property type="entry name" value="2-Hacid_dh_C"/>
    <property type="match status" value="1"/>
</dbReference>
<accession>A0ABT4T7F4</accession>